<evidence type="ECO:0000256" key="4">
    <source>
        <dbReference type="SAM" id="Phobius"/>
    </source>
</evidence>
<dbReference type="InterPro" id="IPR036259">
    <property type="entry name" value="MFS_trans_sf"/>
</dbReference>
<feature type="domain" description="Major facilitator superfamily (MFS) profile" evidence="5">
    <location>
        <begin position="173"/>
        <end position="391"/>
    </location>
</feature>
<feature type="transmembrane region" description="Helical" evidence="4">
    <location>
        <begin position="39"/>
        <end position="65"/>
    </location>
</feature>
<feature type="transmembrane region" description="Helical" evidence="4">
    <location>
        <begin position="146"/>
        <end position="167"/>
    </location>
</feature>
<dbReference type="AlphaFoldDB" id="D7BCK7"/>
<sequence>MDRNYRLGVLNGWFVALGDAFFNATIVLSSFAAKLGAPNWIIGLLPSLLNAGALVPQAFIAPYVARLPVKVTLYRRVALLRISGLALIAASSFLFGHRPDLLLACFLLGLALNGLFTGLSSLPFWETVSKTIPQERRAAFFGIRNLVGGLLAFLAGFVVRGLLATGLAFPLPYALLFTLGTLAFATGWYLFGQVNEPPEPGGPQLRISLTIPFKDFVFRRFLRVRAMLALASMAEPFYAAYAVRVLRQTSEVGIYLTLYALSSVLSNLLWVRIAQHYGSRPLILVGGALGTLTPILALLLPAPSYGLVFVLQGAYLAALGLGTTTYLLNAAPAEHRSSYIGLANTLVGIVSFSPVLGGLLADWQGYAAPLLLASGFYAWALYAGRKLKSEV</sequence>
<evidence type="ECO:0000256" key="2">
    <source>
        <dbReference type="ARBA" id="ARBA00022989"/>
    </source>
</evidence>
<gene>
    <name evidence="6" type="ordered locus">Mesil_0984</name>
</gene>
<dbReference type="GO" id="GO:0022857">
    <property type="term" value="F:transmembrane transporter activity"/>
    <property type="evidence" value="ECO:0007669"/>
    <property type="project" value="InterPro"/>
</dbReference>
<dbReference type="KEGG" id="msv:Mesil_0984"/>
<dbReference type="Proteomes" id="UP000001916">
    <property type="component" value="Chromosome"/>
</dbReference>
<evidence type="ECO:0000313" key="6">
    <source>
        <dbReference type="EMBL" id="ADH62892.1"/>
    </source>
</evidence>
<feature type="transmembrane region" description="Helical" evidence="4">
    <location>
        <begin position="340"/>
        <end position="360"/>
    </location>
</feature>
<feature type="transmembrane region" description="Helical" evidence="4">
    <location>
        <begin position="282"/>
        <end position="300"/>
    </location>
</feature>
<dbReference type="InterPro" id="IPR011701">
    <property type="entry name" value="MFS"/>
</dbReference>
<feature type="transmembrane region" description="Helical" evidence="4">
    <location>
        <begin position="12"/>
        <end position="33"/>
    </location>
</feature>
<dbReference type="PANTHER" id="PTHR23526">
    <property type="entry name" value="INTEGRAL MEMBRANE TRANSPORT PROTEIN-RELATED"/>
    <property type="match status" value="1"/>
</dbReference>
<feature type="transmembrane region" description="Helical" evidence="4">
    <location>
        <begin position="226"/>
        <end position="246"/>
    </location>
</feature>
<keyword evidence="3 4" id="KW-0472">Membrane</keyword>
<proteinExistence type="predicted"/>
<dbReference type="Gene3D" id="1.20.1250.20">
    <property type="entry name" value="MFS general substrate transporter like domains"/>
    <property type="match status" value="2"/>
</dbReference>
<evidence type="ECO:0000256" key="3">
    <source>
        <dbReference type="ARBA" id="ARBA00023136"/>
    </source>
</evidence>
<reference evidence="6 7" key="1">
    <citation type="journal article" date="2010" name="Stand. Genomic Sci.">
        <title>Complete genome sequence of Meiothermus silvanus type strain (VI-R2).</title>
        <authorList>
            <person name="Sikorski J."/>
            <person name="Tindall B.J."/>
            <person name="Lowry S."/>
            <person name="Lucas S."/>
            <person name="Nolan M."/>
            <person name="Copeland A."/>
            <person name="Glavina Del Rio T."/>
            <person name="Tice H."/>
            <person name="Cheng J.F."/>
            <person name="Han C."/>
            <person name="Pitluck S."/>
            <person name="Liolios K."/>
            <person name="Ivanova N."/>
            <person name="Mavromatis K."/>
            <person name="Mikhailova N."/>
            <person name="Pati A."/>
            <person name="Goodwin L."/>
            <person name="Chen A."/>
            <person name="Palaniappan K."/>
            <person name="Land M."/>
            <person name="Hauser L."/>
            <person name="Chang Y.J."/>
            <person name="Jeffries C.D."/>
            <person name="Rohde M."/>
            <person name="Goker M."/>
            <person name="Woyke T."/>
            <person name="Bristow J."/>
            <person name="Eisen J.A."/>
            <person name="Markowitz V."/>
            <person name="Hugenholtz P."/>
            <person name="Kyrpides N.C."/>
            <person name="Klenk H.P."/>
            <person name="Lapidus A."/>
        </authorList>
    </citation>
    <scope>NUCLEOTIDE SEQUENCE [LARGE SCALE GENOMIC DNA]</scope>
    <source>
        <strain evidence="7">ATCC 700542 / DSM 9946 / VI-R2</strain>
    </source>
</reference>
<dbReference type="InterPro" id="IPR020846">
    <property type="entry name" value="MFS_dom"/>
</dbReference>
<dbReference type="HOGENOM" id="CLU_048252_1_0_0"/>
<dbReference type="PANTHER" id="PTHR23526:SF1">
    <property type="entry name" value="MAJOR FACILITATOR SUPERFAMILY MFS_1"/>
    <property type="match status" value="1"/>
</dbReference>
<feature type="transmembrane region" description="Helical" evidence="4">
    <location>
        <begin position="252"/>
        <end position="270"/>
    </location>
</feature>
<dbReference type="InterPro" id="IPR052528">
    <property type="entry name" value="Sugar_transport-like"/>
</dbReference>
<organism evidence="6 7">
    <name type="scientific">Allomeiothermus silvanus (strain ATCC 700542 / DSM 9946 / NBRC 106475 / NCIMB 13440 / VI-R2)</name>
    <name type="common">Thermus silvanus</name>
    <dbReference type="NCBI Taxonomy" id="526227"/>
    <lineage>
        <taxon>Bacteria</taxon>
        <taxon>Thermotogati</taxon>
        <taxon>Deinococcota</taxon>
        <taxon>Deinococci</taxon>
        <taxon>Thermales</taxon>
        <taxon>Thermaceae</taxon>
        <taxon>Allomeiothermus</taxon>
    </lineage>
</organism>
<evidence type="ECO:0000256" key="1">
    <source>
        <dbReference type="ARBA" id="ARBA00022692"/>
    </source>
</evidence>
<feature type="transmembrane region" description="Helical" evidence="4">
    <location>
        <begin position="366"/>
        <end position="384"/>
    </location>
</feature>
<protein>
    <submittedName>
        <fullName evidence="6">Major facilitator superfamily MFS_1</fullName>
    </submittedName>
</protein>
<accession>D7BCK7</accession>
<evidence type="ECO:0000313" key="7">
    <source>
        <dbReference type="Proteomes" id="UP000001916"/>
    </source>
</evidence>
<keyword evidence="2 4" id="KW-1133">Transmembrane helix</keyword>
<feature type="transmembrane region" description="Helical" evidence="4">
    <location>
        <begin position="306"/>
        <end position="328"/>
    </location>
</feature>
<name>D7BCK7_ALLS1</name>
<feature type="transmembrane region" description="Helical" evidence="4">
    <location>
        <begin position="77"/>
        <end position="95"/>
    </location>
</feature>
<feature type="transmembrane region" description="Helical" evidence="4">
    <location>
        <begin position="101"/>
        <end position="125"/>
    </location>
</feature>
<evidence type="ECO:0000259" key="5">
    <source>
        <dbReference type="PROSITE" id="PS50850"/>
    </source>
</evidence>
<dbReference type="Pfam" id="PF07690">
    <property type="entry name" value="MFS_1"/>
    <property type="match status" value="1"/>
</dbReference>
<dbReference type="eggNOG" id="COG2814">
    <property type="taxonomic scope" value="Bacteria"/>
</dbReference>
<dbReference type="SUPFAM" id="SSF103473">
    <property type="entry name" value="MFS general substrate transporter"/>
    <property type="match status" value="1"/>
</dbReference>
<dbReference type="STRING" id="526227.Mesil_0984"/>
<dbReference type="PROSITE" id="PS50850">
    <property type="entry name" value="MFS"/>
    <property type="match status" value="1"/>
</dbReference>
<feature type="transmembrane region" description="Helical" evidence="4">
    <location>
        <begin position="173"/>
        <end position="191"/>
    </location>
</feature>
<dbReference type="EMBL" id="CP002042">
    <property type="protein sequence ID" value="ADH62892.1"/>
    <property type="molecule type" value="Genomic_DNA"/>
</dbReference>
<keyword evidence="7" id="KW-1185">Reference proteome</keyword>
<keyword evidence="1 4" id="KW-0812">Transmembrane</keyword>